<dbReference type="InterPro" id="IPR011990">
    <property type="entry name" value="TPR-like_helical_dom_sf"/>
</dbReference>
<dbReference type="Pfam" id="PF20431">
    <property type="entry name" value="E_motif"/>
    <property type="match status" value="1"/>
</dbReference>
<dbReference type="FunFam" id="1.25.40.10:FF:000348">
    <property type="entry name" value="Pentatricopeptide repeat-containing protein chloroplastic"/>
    <property type="match status" value="1"/>
</dbReference>
<dbReference type="FunFam" id="1.25.40.10:FF:000073">
    <property type="entry name" value="Pentatricopeptide repeat-containing protein chloroplastic"/>
    <property type="match status" value="1"/>
</dbReference>
<feature type="repeat" description="PPR" evidence="3">
    <location>
        <begin position="192"/>
        <end position="226"/>
    </location>
</feature>
<dbReference type="SUPFAM" id="SSF48452">
    <property type="entry name" value="TPR-like"/>
    <property type="match status" value="2"/>
</dbReference>
<evidence type="ECO:0000256" key="3">
    <source>
        <dbReference type="PROSITE-ProRule" id="PRU00708"/>
    </source>
</evidence>
<dbReference type="EMBL" id="GGEC01075140">
    <property type="protein sequence ID" value="MBX55624.1"/>
    <property type="molecule type" value="Transcribed_RNA"/>
</dbReference>
<dbReference type="Gene3D" id="1.25.40.10">
    <property type="entry name" value="Tetratricopeptide repeat domain"/>
    <property type="match status" value="4"/>
</dbReference>
<feature type="repeat" description="PPR" evidence="3">
    <location>
        <begin position="324"/>
        <end position="358"/>
    </location>
</feature>
<dbReference type="InterPro" id="IPR046960">
    <property type="entry name" value="PPR_At4g14850-like_plant"/>
</dbReference>
<evidence type="ECO:0000313" key="4">
    <source>
        <dbReference type="EMBL" id="MBX55624.1"/>
    </source>
</evidence>
<dbReference type="InterPro" id="IPR046849">
    <property type="entry name" value="E2_motif"/>
</dbReference>
<evidence type="ECO:0000256" key="2">
    <source>
        <dbReference type="ARBA" id="ARBA00022737"/>
    </source>
</evidence>
<feature type="repeat" description="PPR" evidence="3">
    <location>
        <begin position="293"/>
        <end position="323"/>
    </location>
</feature>
<dbReference type="PANTHER" id="PTHR47926:SF452">
    <property type="entry name" value="PENTATRICOPEPTIDE REPEAT-CONTAINING PROTEIN"/>
    <property type="match status" value="1"/>
</dbReference>
<dbReference type="Pfam" id="PF01535">
    <property type="entry name" value="PPR"/>
    <property type="match status" value="3"/>
</dbReference>
<dbReference type="Pfam" id="PF20430">
    <property type="entry name" value="Eplus_motif"/>
    <property type="match status" value="1"/>
</dbReference>
<dbReference type="PANTHER" id="PTHR47926">
    <property type="entry name" value="PENTATRICOPEPTIDE REPEAT-CONTAINING PROTEIN"/>
    <property type="match status" value="1"/>
</dbReference>
<dbReference type="GO" id="GO:0009451">
    <property type="term" value="P:RNA modification"/>
    <property type="evidence" value="ECO:0007669"/>
    <property type="project" value="InterPro"/>
</dbReference>
<dbReference type="AlphaFoldDB" id="A0A2P2PLI2"/>
<feature type="repeat" description="PPR" evidence="3">
    <location>
        <begin position="425"/>
        <end position="459"/>
    </location>
</feature>
<dbReference type="Pfam" id="PF13041">
    <property type="entry name" value="PPR_2"/>
    <property type="match status" value="3"/>
</dbReference>
<comment type="similarity">
    <text evidence="1">Belongs to the PPR family. PCMP-H subfamily.</text>
</comment>
<dbReference type="NCBIfam" id="TIGR00756">
    <property type="entry name" value="PPR"/>
    <property type="match status" value="7"/>
</dbReference>
<dbReference type="InterPro" id="IPR002885">
    <property type="entry name" value="PPR_rpt"/>
</dbReference>
<organism evidence="4">
    <name type="scientific">Rhizophora mucronata</name>
    <name type="common">Asiatic mangrove</name>
    <dbReference type="NCBI Taxonomy" id="61149"/>
    <lineage>
        <taxon>Eukaryota</taxon>
        <taxon>Viridiplantae</taxon>
        <taxon>Streptophyta</taxon>
        <taxon>Embryophyta</taxon>
        <taxon>Tracheophyta</taxon>
        <taxon>Spermatophyta</taxon>
        <taxon>Magnoliopsida</taxon>
        <taxon>eudicotyledons</taxon>
        <taxon>Gunneridae</taxon>
        <taxon>Pentapetalae</taxon>
        <taxon>rosids</taxon>
        <taxon>fabids</taxon>
        <taxon>Malpighiales</taxon>
        <taxon>Rhizophoraceae</taxon>
        <taxon>Rhizophora</taxon>
    </lineage>
</organism>
<dbReference type="GO" id="GO:0003729">
    <property type="term" value="F:mRNA binding"/>
    <property type="evidence" value="ECO:0007669"/>
    <property type="project" value="UniProtKB-ARBA"/>
</dbReference>
<proteinExistence type="inferred from homology"/>
<protein>
    <submittedName>
        <fullName evidence="4">Uncharacterized protein MANES_01G162400</fullName>
    </submittedName>
</protein>
<dbReference type="FunFam" id="1.25.40.10:FF:000690">
    <property type="entry name" value="Pentatricopeptide repeat-containing protein"/>
    <property type="match status" value="1"/>
</dbReference>
<dbReference type="PROSITE" id="PS51375">
    <property type="entry name" value="PPR"/>
    <property type="match status" value="6"/>
</dbReference>
<feature type="repeat" description="PPR" evidence="3">
    <location>
        <begin position="394"/>
        <end position="424"/>
    </location>
</feature>
<feature type="repeat" description="PPR" evidence="3">
    <location>
        <begin position="262"/>
        <end position="292"/>
    </location>
</feature>
<accession>A0A2P2PLI2</accession>
<sequence>MATLSTSPLPLPTNITVINDCSSTNRLSTLSLVETCTNTNHLKQLHARMLRVGLFFDPYSASKLFRTTALSPFSSLDYARKMFDQIPQPNLHTWNSLIRALASSPDPVQSLFTFVDMLCDTPYSPNKFSFPFVIKAAAGISSLLLGQAVHGMVIKASLAADVFILNSLVHFYASCGDLDLAYLVFVKIDEKDVVSWNSMITAFVQGGRPDKALHLFSKMEMEGMRPDNVTMVGVLSACTKKMDLRLGRWVCEYIERNGIDVSLTLSNAMLDMYVKCGSIEDAGRLFDNMEEKDVVSWTTMIDGYAIKGDYGEARRVFDMMPMQTIATWNALISAYLQNGKPKEALAIFHELQLSETNPDEVTLVCAVSACAQLGAIDLGRWIHVYIKKHGIRLNCHLTTSLIDMYSKCGDLEKALELFYLMERRDVFVWSAMIAGLAMHGRGKAAIDLFLKMQEAKVRPSSVTFTNLLCACSHTGLVDEGRMFFNQMESVYGVAPGTKHYSCMVDIFGRAGLLEEAVELIENMPMEPSASVWGALLGACRIHGHIELAERACTRLLEVDPSNHGAYVLLSNMYARTGKWNSVSELRQQMRVSGLKKEPGCSSFEVNGIIHEFVVGDNPHPLAKEIYLKLDEIVDRLKSAGYVANKSQILQCVEEEDMKEQALNLHSEK</sequence>
<dbReference type="InterPro" id="IPR046848">
    <property type="entry name" value="E_motif"/>
</dbReference>
<keyword evidence="2" id="KW-0677">Repeat</keyword>
<evidence type="ECO:0000256" key="1">
    <source>
        <dbReference type="ARBA" id="ARBA00006643"/>
    </source>
</evidence>
<dbReference type="FunFam" id="1.25.40.10:FF:000557">
    <property type="entry name" value="Pentatricopeptide repeat-containing protein, chloroplastic"/>
    <property type="match status" value="1"/>
</dbReference>
<reference evidence="4" key="1">
    <citation type="submission" date="2018-02" db="EMBL/GenBank/DDBJ databases">
        <title>Rhizophora mucronata_Transcriptome.</title>
        <authorList>
            <person name="Meera S.P."/>
            <person name="Sreeshan A."/>
            <person name="Augustine A."/>
        </authorList>
    </citation>
    <scope>NUCLEOTIDE SEQUENCE</scope>
    <source>
        <tissue evidence="4">Leaf</tissue>
    </source>
</reference>
<name>A0A2P2PLI2_RHIMU</name>